<dbReference type="AlphaFoldDB" id="A0A8T0F7U1"/>
<protein>
    <submittedName>
        <fullName evidence="2">Uncharacterized protein</fullName>
    </submittedName>
</protein>
<gene>
    <name evidence="2" type="ORF">HNY73_011007</name>
</gene>
<dbReference type="Proteomes" id="UP000807504">
    <property type="component" value="Unassembled WGS sequence"/>
</dbReference>
<comment type="caution">
    <text evidence="2">The sequence shown here is derived from an EMBL/GenBank/DDBJ whole genome shotgun (WGS) entry which is preliminary data.</text>
</comment>
<evidence type="ECO:0000313" key="3">
    <source>
        <dbReference type="Proteomes" id="UP000807504"/>
    </source>
</evidence>
<evidence type="ECO:0000256" key="1">
    <source>
        <dbReference type="SAM" id="MobiDB-lite"/>
    </source>
</evidence>
<reference evidence="2" key="2">
    <citation type="submission" date="2020-06" db="EMBL/GenBank/DDBJ databases">
        <authorList>
            <person name="Sheffer M."/>
        </authorList>
    </citation>
    <scope>NUCLEOTIDE SEQUENCE</scope>
</reference>
<sequence>MPLWFFHIYEANESMVHFAEKHLLDMHMPYWTIFFGIAAGIFEHFREFGKPCGVLRNSSAQFCDRPVYAEVTTRIEESFEELKAIIKVGISSEKMATNAEANAEERVASPDVTSEAIITNLDKQTKEFINQRISQSYVNIPFVSIEGDIPRHSARPEIYAVALPEHLLLKYGVLLYYDQALALEAIRRYRMGRYRIFTNLFDAVEYAIKPVEPKKKGENKPKKAKGTKTRSIRITSGYFLSWHFRLNLGTIYEDPQDWEAKDKVLHCNENEENGSHTVSRAQDLPTEETAGSPKDFQNNEESDSSKQVPAPKLNEPNNLGNDSTPEKENA</sequence>
<proteinExistence type="predicted"/>
<organism evidence="2 3">
    <name type="scientific">Argiope bruennichi</name>
    <name type="common">Wasp spider</name>
    <name type="synonym">Aranea bruennichi</name>
    <dbReference type="NCBI Taxonomy" id="94029"/>
    <lineage>
        <taxon>Eukaryota</taxon>
        <taxon>Metazoa</taxon>
        <taxon>Ecdysozoa</taxon>
        <taxon>Arthropoda</taxon>
        <taxon>Chelicerata</taxon>
        <taxon>Arachnida</taxon>
        <taxon>Araneae</taxon>
        <taxon>Araneomorphae</taxon>
        <taxon>Entelegynae</taxon>
        <taxon>Araneoidea</taxon>
        <taxon>Araneidae</taxon>
        <taxon>Argiope</taxon>
    </lineage>
</organism>
<accession>A0A8T0F7U1</accession>
<feature type="region of interest" description="Disordered" evidence="1">
    <location>
        <begin position="270"/>
        <end position="330"/>
    </location>
</feature>
<name>A0A8T0F7U1_ARGBR</name>
<evidence type="ECO:0000313" key="2">
    <source>
        <dbReference type="EMBL" id="KAF8785480.1"/>
    </source>
</evidence>
<reference evidence="2" key="1">
    <citation type="journal article" date="2020" name="bioRxiv">
        <title>Chromosome-level reference genome of the European wasp spider Argiope bruennichi: a resource for studies on range expansion and evolutionary adaptation.</title>
        <authorList>
            <person name="Sheffer M.M."/>
            <person name="Hoppe A."/>
            <person name="Krehenwinkel H."/>
            <person name="Uhl G."/>
            <person name="Kuss A.W."/>
            <person name="Jensen L."/>
            <person name="Jensen C."/>
            <person name="Gillespie R.G."/>
            <person name="Hoff K.J."/>
            <person name="Prost S."/>
        </authorList>
    </citation>
    <scope>NUCLEOTIDE SEQUENCE</scope>
</reference>
<keyword evidence="3" id="KW-1185">Reference proteome</keyword>
<dbReference type="EMBL" id="JABXBU010000030">
    <property type="protein sequence ID" value="KAF8785480.1"/>
    <property type="molecule type" value="Genomic_DNA"/>
</dbReference>